<keyword evidence="4" id="KW-1185">Reference proteome</keyword>
<keyword evidence="2" id="KW-1133">Transmembrane helix</keyword>
<evidence type="ECO:0000256" key="1">
    <source>
        <dbReference type="SAM" id="MobiDB-lite"/>
    </source>
</evidence>
<evidence type="ECO:0000256" key="2">
    <source>
        <dbReference type="SAM" id="Phobius"/>
    </source>
</evidence>
<feature type="region of interest" description="Disordered" evidence="1">
    <location>
        <begin position="200"/>
        <end position="221"/>
    </location>
</feature>
<accession>A0ABN9SN92</accession>
<feature type="transmembrane region" description="Helical" evidence="2">
    <location>
        <begin position="20"/>
        <end position="42"/>
    </location>
</feature>
<protein>
    <recommendedName>
        <fullName evidence="5">Cyclic nucleotide-binding domain-containing protein</fullName>
    </recommendedName>
</protein>
<evidence type="ECO:0000313" key="4">
    <source>
        <dbReference type="Proteomes" id="UP001189429"/>
    </source>
</evidence>
<name>A0ABN9SN92_9DINO</name>
<proteinExistence type="predicted"/>
<dbReference type="EMBL" id="CAUYUJ010012069">
    <property type="protein sequence ID" value="CAK0833191.1"/>
    <property type="molecule type" value="Genomic_DNA"/>
</dbReference>
<gene>
    <name evidence="3" type="ORF">PCOR1329_LOCUS30963</name>
</gene>
<keyword evidence="2" id="KW-0812">Transmembrane</keyword>
<keyword evidence="2" id="KW-0472">Membrane</keyword>
<organism evidence="3 4">
    <name type="scientific">Prorocentrum cordatum</name>
    <dbReference type="NCBI Taxonomy" id="2364126"/>
    <lineage>
        <taxon>Eukaryota</taxon>
        <taxon>Sar</taxon>
        <taxon>Alveolata</taxon>
        <taxon>Dinophyceae</taxon>
        <taxon>Prorocentrales</taxon>
        <taxon>Prorocentraceae</taxon>
        <taxon>Prorocentrum</taxon>
    </lineage>
</organism>
<comment type="caution">
    <text evidence="3">The sequence shown here is derived from an EMBL/GenBank/DDBJ whole genome shotgun (WGS) entry which is preliminary data.</text>
</comment>
<evidence type="ECO:0008006" key="5">
    <source>
        <dbReference type="Google" id="ProtNLM"/>
    </source>
</evidence>
<evidence type="ECO:0000313" key="3">
    <source>
        <dbReference type="EMBL" id="CAK0833191.1"/>
    </source>
</evidence>
<sequence>MRTMPAEVTPVKLSERMFVLLFMFFAVMALAINVARITHAWFKFSARRDAFKEDMAYVRMHLRTTDCGSTLQKRSQAYDAEALTITERHNDAEAASVRMRGGIQVYNLRDHPQLDRGRSGLSDGSLVSLASILSHLQLSTRRRSHLTVLDDHCLFDLGYTALSKNTVVALECSEVLRTDRQRFHDVLRELADDQTQLMQMSGGSKRSSENGVHAQQGRGTDRVVRRSSILQSFVAGQVSV</sequence>
<reference evidence="3" key="1">
    <citation type="submission" date="2023-10" db="EMBL/GenBank/DDBJ databases">
        <authorList>
            <person name="Chen Y."/>
            <person name="Shah S."/>
            <person name="Dougan E. K."/>
            <person name="Thang M."/>
            <person name="Chan C."/>
        </authorList>
    </citation>
    <scope>NUCLEOTIDE SEQUENCE [LARGE SCALE GENOMIC DNA]</scope>
</reference>
<dbReference type="Proteomes" id="UP001189429">
    <property type="component" value="Unassembled WGS sequence"/>
</dbReference>